<dbReference type="InterPro" id="IPR052711">
    <property type="entry name" value="Zinc_ADH-like"/>
</dbReference>
<dbReference type="SUPFAM" id="SSF51735">
    <property type="entry name" value="NAD(P)-binding Rossmann-fold domains"/>
    <property type="match status" value="1"/>
</dbReference>
<dbReference type="Gene3D" id="3.90.180.10">
    <property type="entry name" value="Medium-chain alcohol dehydrogenases, catalytic domain"/>
    <property type="match status" value="2"/>
</dbReference>
<reference evidence="3" key="1">
    <citation type="journal article" date="2013" name="Genome Announc.">
        <title>Draft genome sequence of Neofusicoccum parvum isolate UCR-NP2, a fungal vascular pathogen associated with grapevine cankers.</title>
        <authorList>
            <person name="Blanco-Ulate B."/>
            <person name="Rolshausen P."/>
            <person name="Cantu D."/>
        </authorList>
    </citation>
    <scope>NUCLEOTIDE SEQUENCE [LARGE SCALE GENOMIC DNA]</scope>
    <source>
        <strain evidence="3">UCR-NP2</strain>
    </source>
</reference>
<gene>
    <name evidence="2" type="ORF">UCRNP2_3517</name>
</gene>
<dbReference type="Proteomes" id="UP000013521">
    <property type="component" value="Unassembled WGS sequence"/>
</dbReference>
<protein>
    <submittedName>
        <fullName evidence="2">Putative alcohol dehydrogenase protein</fullName>
    </submittedName>
</protein>
<dbReference type="EMBL" id="KB916056">
    <property type="protein sequence ID" value="EOD49725.1"/>
    <property type="molecule type" value="Genomic_DNA"/>
</dbReference>
<dbReference type="SUPFAM" id="SSF50129">
    <property type="entry name" value="GroES-like"/>
    <property type="match status" value="1"/>
</dbReference>
<accession>R1GDP8</accession>
<organism evidence="2 3">
    <name type="scientific">Botryosphaeria parva (strain UCR-NP2)</name>
    <name type="common">Grapevine canker fungus</name>
    <name type="synonym">Neofusicoccum parvum</name>
    <dbReference type="NCBI Taxonomy" id="1287680"/>
    <lineage>
        <taxon>Eukaryota</taxon>
        <taxon>Fungi</taxon>
        <taxon>Dikarya</taxon>
        <taxon>Ascomycota</taxon>
        <taxon>Pezizomycotina</taxon>
        <taxon>Dothideomycetes</taxon>
        <taxon>Dothideomycetes incertae sedis</taxon>
        <taxon>Botryosphaeriales</taxon>
        <taxon>Botryosphaeriaceae</taxon>
        <taxon>Neofusicoccum</taxon>
    </lineage>
</organism>
<dbReference type="InterPro" id="IPR013154">
    <property type="entry name" value="ADH-like_N"/>
</dbReference>
<dbReference type="InterPro" id="IPR020843">
    <property type="entry name" value="ER"/>
</dbReference>
<dbReference type="AlphaFoldDB" id="R1GDP8"/>
<dbReference type="OMA" id="ACITCAG"/>
<dbReference type="InterPro" id="IPR011032">
    <property type="entry name" value="GroES-like_sf"/>
</dbReference>
<dbReference type="eggNOG" id="KOG1198">
    <property type="taxonomic scope" value="Eukaryota"/>
</dbReference>
<feature type="domain" description="Enoyl reductase (ER)" evidence="1">
    <location>
        <begin position="18"/>
        <end position="277"/>
    </location>
</feature>
<dbReference type="SMART" id="SM00829">
    <property type="entry name" value="PKS_ER"/>
    <property type="match status" value="1"/>
</dbReference>
<dbReference type="InterPro" id="IPR036291">
    <property type="entry name" value="NAD(P)-bd_dom_sf"/>
</dbReference>
<name>R1GDP8_BOTPV</name>
<dbReference type="Pfam" id="PF00107">
    <property type="entry name" value="ADH_zinc_N"/>
    <property type="match status" value="1"/>
</dbReference>
<dbReference type="OrthoDB" id="3509362at2759"/>
<dbReference type="InterPro" id="IPR013149">
    <property type="entry name" value="ADH-like_C"/>
</dbReference>
<dbReference type="GO" id="GO:0016491">
    <property type="term" value="F:oxidoreductase activity"/>
    <property type="evidence" value="ECO:0007669"/>
    <property type="project" value="InterPro"/>
</dbReference>
<dbReference type="Gene3D" id="3.40.50.720">
    <property type="entry name" value="NAD(P)-binding Rossmann-like Domain"/>
    <property type="match status" value="1"/>
</dbReference>
<proteinExistence type="predicted"/>
<evidence type="ECO:0000313" key="3">
    <source>
        <dbReference type="Proteomes" id="UP000013521"/>
    </source>
</evidence>
<sequence length="279" mass="29928">MAYPRTYRAYRRTAPPYPLSIALSTETLPESLGPHDVLVRIRAVSLNFRDVAMLHEGRYPVPVETGGIPASDCAAEVVAVGDQVNRFGVGDRVAPTVNSAYLTGTGGVSMFALAICLAAGIKPIITSSSDSKLEKVKAIGPEVQGINYKTHTDTAAEALSLTNGRGVDFVINNIGPSSIPSDLTALRKKGGTISLIGFLEGLEADWSPSILLTLMIKAAKLQGILAGSRKDFEDLNKFLEEKNVQLDSIIDRTYAFEDCPAAFEYLYSGKHVGKVVIKL</sequence>
<dbReference type="KEGG" id="npa:UCRNP2_3517"/>
<dbReference type="Pfam" id="PF08240">
    <property type="entry name" value="ADH_N"/>
    <property type="match status" value="1"/>
</dbReference>
<dbReference type="PANTHER" id="PTHR45033">
    <property type="match status" value="1"/>
</dbReference>
<evidence type="ECO:0000259" key="1">
    <source>
        <dbReference type="SMART" id="SM00829"/>
    </source>
</evidence>
<evidence type="ECO:0000313" key="2">
    <source>
        <dbReference type="EMBL" id="EOD49725.1"/>
    </source>
</evidence>
<dbReference type="HOGENOM" id="CLU_026673_3_4_1"/>
<dbReference type="PANTHER" id="PTHR45033:SF1">
    <property type="entry name" value="OXIDOREDUCTASE (EUROFUNG)"/>
    <property type="match status" value="1"/>
</dbReference>
<dbReference type="CDD" id="cd08276">
    <property type="entry name" value="MDR7"/>
    <property type="match status" value="1"/>
</dbReference>